<sequence>MEEIVERQLAAIPDLYSLRGEVSIYIAHGSYAFVQTGFGNDAAPVYRQKNILGSLENVGYFSSLYRSEN</sequence>
<keyword evidence="2" id="KW-1185">Reference proteome</keyword>
<dbReference type="AlphaFoldDB" id="A0A0D5NL72"/>
<accession>A0A0D5NL72</accession>
<reference evidence="1 2" key="1">
    <citation type="journal article" date="2015" name="J. Biotechnol.">
        <title>Complete genome sequence of Paenibacillus beijingensis 7188(T) (=DSM 24997(T)), a novel rhizobacterium from jujube garden soil.</title>
        <authorList>
            <person name="Kwak Y."/>
            <person name="Shin J.H."/>
        </authorList>
    </citation>
    <scope>NUCLEOTIDE SEQUENCE [LARGE SCALE GENOMIC DNA]</scope>
    <source>
        <strain evidence="1 2">DSM 24997</strain>
    </source>
</reference>
<dbReference type="HOGENOM" id="CLU_2771936_0_0_9"/>
<name>A0A0D5NL72_9BACL</name>
<dbReference type="Proteomes" id="UP000032633">
    <property type="component" value="Chromosome"/>
</dbReference>
<evidence type="ECO:0000313" key="1">
    <source>
        <dbReference type="EMBL" id="AJY76099.1"/>
    </source>
</evidence>
<dbReference type="EMBL" id="CP011058">
    <property type="protein sequence ID" value="AJY76099.1"/>
    <property type="molecule type" value="Genomic_DNA"/>
</dbReference>
<evidence type="ECO:0000313" key="2">
    <source>
        <dbReference type="Proteomes" id="UP000032633"/>
    </source>
</evidence>
<reference evidence="2" key="2">
    <citation type="submission" date="2015-03" db="EMBL/GenBank/DDBJ databases">
        <title>Genome sequence of Paenibacillus beijingensis strain DSM 24997T.</title>
        <authorList>
            <person name="Kwak Y."/>
            <person name="Shin J.-H."/>
        </authorList>
    </citation>
    <scope>NUCLEOTIDE SEQUENCE [LARGE SCALE GENOMIC DNA]</scope>
    <source>
        <strain evidence="2">DSM 24997</strain>
    </source>
</reference>
<protein>
    <submittedName>
        <fullName evidence="1">Uncharacterized protein</fullName>
    </submittedName>
</protein>
<proteinExistence type="predicted"/>
<organism evidence="1 2">
    <name type="scientific">Paenibacillus beijingensis</name>
    <dbReference type="NCBI Taxonomy" id="1126833"/>
    <lineage>
        <taxon>Bacteria</taxon>
        <taxon>Bacillati</taxon>
        <taxon>Bacillota</taxon>
        <taxon>Bacilli</taxon>
        <taxon>Bacillales</taxon>
        <taxon>Paenibacillaceae</taxon>
        <taxon>Paenibacillus</taxon>
    </lineage>
</organism>
<gene>
    <name evidence="1" type="ORF">VN24_17955</name>
</gene>
<dbReference type="KEGG" id="pbj:VN24_17955"/>